<feature type="region of interest" description="Disordered" evidence="1">
    <location>
        <begin position="314"/>
        <end position="334"/>
    </location>
</feature>
<organism evidence="2">
    <name type="scientific">Pandoravirus neocaledonia</name>
    <dbReference type="NCBI Taxonomy" id="2107708"/>
    <lineage>
        <taxon>Viruses</taxon>
        <taxon>Pandoravirus</taxon>
    </lineage>
</organism>
<dbReference type="KEGG" id="vg:36842886"/>
<dbReference type="SUPFAM" id="SSF141571">
    <property type="entry name" value="Pentapeptide repeat-like"/>
    <property type="match status" value="1"/>
</dbReference>
<accession>A0A2U7UCL2</accession>
<proteinExistence type="predicted"/>
<feature type="compositionally biased region" description="Low complexity" evidence="1">
    <location>
        <begin position="316"/>
        <end position="332"/>
    </location>
</feature>
<dbReference type="Gene3D" id="2.160.20.80">
    <property type="entry name" value="E3 ubiquitin-protein ligase SopA"/>
    <property type="match status" value="1"/>
</dbReference>
<dbReference type="GeneID" id="36842886"/>
<dbReference type="EMBL" id="MG011690">
    <property type="protein sequence ID" value="AVK76173.1"/>
    <property type="molecule type" value="Genomic_DNA"/>
</dbReference>
<feature type="compositionally biased region" description="Basic residues" evidence="1">
    <location>
        <begin position="21"/>
        <end position="30"/>
    </location>
</feature>
<dbReference type="Proteomes" id="UP000249287">
    <property type="component" value="Segment"/>
</dbReference>
<name>A0A2U7UCL2_9VIRU</name>
<protein>
    <submittedName>
        <fullName evidence="2">F-box domain containing protein</fullName>
    </submittedName>
</protein>
<reference evidence="2" key="1">
    <citation type="journal article" date="2018" name="Nat. Commun.">
        <title>Diversity and evolution of the emerging Pandoraviridae family.</title>
        <authorList>
            <person name="Legendre M."/>
            <person name="Fabre E."/>
            <person name="Poirot O."/>
            <person name="Jeudy S."/>
            <person name="Lartigue A."/>
            <person name="Alempic J.M."/>
            <person name="Beucher L."/>
            <person name="Philippe N."/>
            <person name="Bertaux L."/>
            <person name="Christo-Foroux E."/>
            <person name="Labadie K."/>
            <person name="Coute Y."/>
            <person name="Abergel C."/>
            <person name="Claverie J.M."/>
        </authorList>
    </citation>
    <scope>NUCLEOTIDE SEQUENCE [LARGE SCALE GENOMIC DNA]</scope>
    <source>
        <strain evidence="2">Neocaledonia</strain>
    </source>
</reference>
<dbReference type="Gene3D" id="1.20.1280.50">
    <property type="match status" value="1"/>
</dbReference>
<dbReference type="RefSeq" id="YP_009482176.1">
    <property type="nucleotide sequence ID" value="NC_037666.1"/>
</dbReference>
<evidence type="ECO:0000256" key="1">
    <source>
        <dbReference type="SAM" id="MobiDB-lite"/>
    </source>
</evidence>
<evidence type="ECO:0000313" key="2">
    <source>
        <dbReference type="EMBL" id="AVK76173.1"/>
    </source>
</evidence>
<dbReference type="SUPFAM" id="SSF81383">
    <property type="entry name" value="F-box domain"/>
    <property type="match status" value="1"/>
</dbReference>
<gene>
    <name evidence="2" type="ORF">pneo_cds_566</name>
</gene>
<feature type="region of interest" description="Disordered" evidence="1">
    <location>
        <begin position="16"/>
        <end position="40"/>
    </location>
</feature>
<dbReference type="InterPro" id="IPR036047">
    <property type="entry name" value="F-box-like_dom_sf"/>
</dbReference>
<sequence length="827" mass="88424">MGRFRVKSNRVCAAWPGSGRHMPKRPRRQRLSPNADQAGTRARSGSAVAWFADLTGEIVEAICAHLRGRDLAALACTCRILAAIARGDRVWRVAFERDLGVAYPPIEHADHVHYGKSVQWLYGLIATPAGRLRMAPNGTLAGRIVAADGVSKRSGEFHLHIGAAGDATVRLNGYGAKIEPDGAPYNTWSAREGFYEDDHVVGRMRHLAHGTSENGSAPVNYEYCFRGGSLDGQTHGFGHTRHRDGHVHFGEHSAKHYNGRCLMITAARNVYSGQLAYDAYSGYGVSLDRGMGITAEHHRTDDVPAWGIARAANPQTAAASTTASTTATTTAAPQPGHAWRVARVAYYADDAASADGRAGPASVETVYEAPATRGSYLSANGTTWERFEHRGHTLILHDGMPVFLAVSDNHPTMAGARIFYNDINGDGSESEHLSAAGDAESGAPQCHALTRDCSVASLGGPTAPGLGRMTPTAYLDAISDGDAGALLGNLHKRASNVSSGSALYAPFGVPLAGRNGAFSVRCFITGLRTKARECAFAPSGLLYSTDGFDLWERMCTSTAAPFTDPYTGDITVPDIPQLMWQRWMGFVPFALVVPAVREAFQRWAALQSSSTTEKGGSCARPSWHMHDLVRKSVADALGVPLLDVTHVLGNLDRRALEGSGIGAPVAGTLVGRSASLRPPIKGWDRTKLANVEFRHPSWDPRGPWRFGSDPAYPMPDDPTLADYERDPNAAPTAYYASHGVIKVALSRPSFVGAHLRNVFFIGQDLHAASFVGAVLDRCAFIGCALDNWRLLGASLVMCGFHDCHIAGLPVASAAHAAGNRGATVWPL</sequence>